<dbReference type="AlphaFoldDB" id="A0A3M5DX23"/>
<accession>A0A3M5DX23</accession>
<dbReference type="EMBL" id="RBSQ01000702">
    <property type="protein sequence ID" value="RMS53804.1"/>
    <property type="molecule type" value="Genomic_DNA"/>
</dbReference>
<sequence length="263" mass="29576">MTRSGSPYAWLHRSRDLASLTPELPPLPLPPAQSLRQRRTPELAIGLAGDDLLLADRGLFFLYPGFAQGNDEPRLLFDVPQARRSIENPPAVFTTPDQRVCLLSRGQFFEWREARIQPLPFPVGKDLPADPAQPTSAAPGTIVWLERETLCEGRLDSGEIRSHSLDGLAEGPYLKLQALDGGWLLLAPWLEPHRSRDLAQLWHLESGRALRIRYGELDLEGGLQHWAELPDGRIVVGDHARHVDLGRFESLRQRLLRRRLAPA</sequence>
<reference evidence="1 2" key="1">
    <citation type="submission" date="2018-08" db="EMBL/GenBank/DDBJ databases">
        <title>Recombination of ecologically and evolutionarily significant loci maintains genetic cohesion in the Pseudomonas syringae species complex.</title>
        <authorList>
            <person name="Dillon M."/>
            <person name="Thakur S."/>
            <person name="Almeida R.N.D."/>
            <person name="Weir B.S."/>
            <person name="Guttman D.S."/>
        </authorList>
    </citation>
    <scope>NUCLEOTIDE SEQUENCE [LARGE SCALE GENOMIC DNA]</scope>
    <source>
        <strain evidence="1 2">ICMP 7846</strain>
    </source>
</reference>
<dbReference type="Proteomes" id="UP000270834">
    <property type="component" value="Unassembled WGS sequence"/>
</dbReference>
<name>A0A3M5DX23_PSEAI</name>
<evidence type="ECO:0000313" key="2">
    <source>
        <dbReference type="Proteomes" id="UP000270834"/>
    </source>
</evidence>
<comment type="caution">
    <text evidence="1">The sequence shown here is derived from an EMBL/GenBank/DDBJ whole genome shotgun (WGS) entry which is preliminary data.</text>
</comment>
<protein>
    <submittedName>
        <fullName evidence="1">Uncharacterized protein</fullName>
    </submittedName>
</protein>
<evidence type="ECO:0000313" key="1">
    <source>
        <dbReference type="EMBL" id="RMS53804.1"/>
    </source>
</evidence>
<gene>
    <name evidence="1" type="ORF">ALP65_01806</name>
</gene>
<proteinExistence type="predicted"/>
<organism evidence="1 2">
    <name type="scientific">Pseudomonas aeruginosa</name>
    <dbReference type="NCBI Taxonomy" id="287"/>
    <lineage>
        <taxon>Bacteria</taxon>
        <taxon>Pseudomonadati</taxon>
        <taxon>Pseudomonadota</taxon>
        <taxon>Gammaproteobacteria</taxon>
        <taxon>Pseudomonadales</taxon>
        <taxon>Pseudomonadaceae</taxon>
        <taxon>Pseudomonas</taxon>
    </lineage>
</organism>